<dbReference type="KEGG" id="csil:CBE74_01390"/>
<feature type="transmembrane region" description="Helical" evidence="1">
    <location>
        <begin position="294"/>
        <end position="312"/>
    </location>
</feature>
<keyword evidence="2" id="KW-0732">Signal</keyword>
<keyword evidence="1" id="KW-0472">Membrane</keyword>
<feature type="signal peptide" evidence="2">
    <location>
        <begin position="1"/>
        <end position="26"/>
    </location>
</feature>
<dbReference type="InterPro" id="IPR023908">
    <property type="entry name" value="xxxLxxG_rpt"/>
</dbReference>
<evidence type="ECO:0000256" key="1">
    <source>
        <dbReference type="SAM" id="Phobius"/>
    </source>
</evidence>
<protein>
    <recommendedName>
        <fullName evidence="5">Phage infection protein</fullName>
    </recommendedName>
</protein>
<keyword evidence="1" id="KW-0812">Transmembrane</keyword>
<accession>A0A7Y4LIG9</accession>
<evidence type="ECO:0000313" key="3">
    <source>
        <dbReference type="EMBL" id="ARU45375.1"/>
    </source>
</evidence>
<dbReference type="OrthoDB" id="4426125at2"/>
<reference evidence="3 4" key="3">
    <citation type="journal article" date="2020" name="Int. J. Syst. Evol. Microbiol.">
        <title>Corynebacterium silvaticum sp. nov., a unique group of NTTB corynebacteria in wild boar and roe deer.</title>
        <authorList>
            <person name="Dangel A."/>
            <person name="Berger A."/>
            <person name="Rau J."/>
            <person name="Eisenberg T."/>
            <person name="Kampfer P."/>
            <person name="Margos G."/>
            <person name="Contzen M."/>
            <person name="Busse H.J."/>
            <person name="Konrad R."/>
            <person name="Peters M."/>
            <person name="Sting R."/>
            <person name="Sing A."/>
        </authorList>
    </citation>
    <scope>NUCLEOTIDE SEQUENCE [LARGE SCALE GENOMIC DNA]</scope>
    <source>
        <strain evidence="3 4">PO100/5</strain>
    </source>
</reference>
<reference evidence="3 4" key="4">
    <citation type="journal article" date="2020" name="PLoS ONE">
        <title>Taxonomic classification of strain PO100/5 shows a broader geographic distribution and genetic markers of the recently described Corynebacterium silvaticum.</title>
        <authorList>
            <person name="Viana M.V.C."/>
            <person name="Profeta R."/>
            <person name="da Silva A.L."/>
            <person name="Hurtado R."/>
            <person name="Cerqueira J.C."/>
            <person name="Ribeiro B.F.S."/>
            <person name="Almeida M.O."/>
            <person name="Morais-Rodrigues F."/>
            <person name="Soares S.C."/>
            <person name="Oliveira M."/>
            <person name="Tavares L."/>
            <person name="Figueiredo H."/>
            <person name="Wattam A.R."/>
            <person name="Barh D."/>
            <person name="Ghosh P."/>
            <person name="Silva A."/>
            <person name="Azevedo V."/>
        </authorList>
    </citation>
    <scope>NUCLEOTIDE SEQUENCE [LARGE SCALE GENOMIC DNA]</scope>
    <source>
        <strain evidence="3 4">PO100/5</strain>
    </source>
</reference>
<feature type="transmembrane region" description="Helical" evidence="1">
    <location>
        <begin position="352"/>
        <end position="372"/>
    </location>
</feature>
<dbReference type="NCBIfam" id="TIGR03057">
    <property type="entry name" value="xxxLxxG_by_4"/>
    <property type="match status" value="2"/>
</dbReference>
<dbReference type="RefSeq" id="WP_087453260.1">
    <property type="nucleotide sequence ID" value="NZ_CP021417.2"/>
</dbReference>
<evidence type="ECO:0000313" key="4">
    <source>
        <dbReference type="Proteomes" id="UP000195652"/>
    </source>
</evidence>
<dbReference type="EMBL" id="CP021417">
    <property type="protein sequence ID" value="ARU45375.1"/>
    <property type="molecule type" value="Genomic_DNA"/>
</dbReference>
<organism evidence="3 4">
    <name type="scientific">Corynebacterium silvaticum</name>
    <dbReference type="NCBI Taxonomy" id="2320431"/>
    <lineage>
        <taxon>Bacteria</taxon>
        <taxon>Bacillati</taxon>
        <taxon>Actinomycetota</taxon>
        <taxon>Actinomycetes</taxon>
        <taxon>Mycobacteriales</taxon>
        <taxon>Corynebacteriaceae</taxon>
        <taxon>Corynebacterium</taxon>
    </lineage>
</organism>
<name>A0A7Y4LIG9_9CORY</name>
<keyword evidence="4" id="KW-1185">Reference proteome</keyword>
<gene>
    <name evidence="3" type="ORF">CBE74_01390</name>
</gene>
<keyword evidence="1" id="KW-1133">Transmembrane helix</keyword>
<proteinExistence type="predicted"/>
<feature type="transmembrane region" description="Helical" evidence="1">
    <location>
        <begin position="379"/>
        <end position="399"/>
    </location>
</feature>
<feature type="transmembrane region" description="Helical" evidence="1">
    <location>
        <begin position="438"/>
        <end position="460"/>
    </location>
</feature>
<dbReference type="Proteomes" id="UP000195652">
    <property type="component" value="Chromosome"/>
</dbReference>
<evidence type="ECO:0000256" key="2">
    <source>
        <dbReference type="SAM" id="SignalP"/>
    </source>
</evidence>
<evidence type="ECO:0008006" key="5">
    <source>
        <dbReference type="Google" id="ProtNLM"/>
    </source>
</evidence>
<reference evidence="3 4" key="1">
    <citation type="journal article" date="2014" name="BMC Vet. Res.">
        <title>First report of Corynebacterium pseudotuberculosis from caseous lymphadenitis lesions in Black Alentejano pig (Sus scrofa domesticus).</title>
        <authorList>
            <person name="Oliveira M."/>
            <person name="Barroco C."/>
            <person name="Mottola C."/>
            <person name="Santos R."/>
            <person name="Lemsaddek A."/>
            <person name="Tavares L."/>
            <person name="Semedo-Lemsaddek T."/>
        </authorList>
    </citation>
    <scope>NUCLEOTIDE SEQUENCE [LARGE SCALE GENOMIC DNA]</scope>
    <source>
        <strain evidence="3 4">PO100/5</strain>
    </source>
</reference>
<dbReference type="GeneID" id="75006941"/>
<reference evidence="3 4" key="2">
    <citation type="journal article" date="2020" name="Antonie Van Leeuwenhoek">
        <title>Phylogenomic characterisation of a novel corynebacterial species pathogenic to animals.</title>
        <authorList>
            <person name="Moller J."/>
            <person name="Musella L."/>
            <person name="Melnikov V."/>
            <person name="Geissdorfer W."/>
            <person name="Burkovski A."/>
            <person name="Sangal V."/>
        </authorList>
    </citation>
    <scope>NUCLEOTIDE SEQUENCE [LARGE SCALE GENOMIC DNA]</scope>
    <source>
        <strain evidence="3 4">PO100/5</strain>
    </source>
</reference>
<dbReference type="AlphaFoldDB" id="A0A7Y4LIG9"/>
<feature type="chain" id="PRO_5041102487" description="Phage infection protein" evidence="2">
    <location>
        <begin position="27"/>
        <end position="477"/>
    </location>
</feature>
<sequence length="477" mass="48149">MSRFAVRHLSAAILLAAPLIAGTVYAVSTDYDLASSWSTGEESAGAPAVHDDAALVDARRAAGEAGAQAGLLKGGTKQLADGAAKLADGSKQLGAGTTAARDGAAKLADGMNQLQAATGQLGNGATEIANGVDQAVGQLFALEAVRGQILGAIDRTIGDIAKSKDPKAAEFKPQLEDFRSQVDTFQVDKNITDQLTKLRDGSRELANQLHVPGYGFHDGIYSATKGSKELSAGLNELAAGVDEALKGVEQLDQGAQKVDGMAKTNQDRVGSVSRALPVIQAGTPEAEEAGITKTLAPMYAFLIAAGVMLAAGTYGRGRAWVVSLVGGIALAALGGSLVAILGAELGAAEATAAAGICALLVLASGLGTAVLIRAFGATWGYLAALVGIIAQVGIVGWVWNSAATAQISTTTQALVNLMPLNYPTLALSSLGNGTNSPALWVAVLVTAGLAAAGAVSLKLLGRRETSGSHAAPEDVTY</sequence>
<feature type="transmembrane region" description="Helical" evidence="1">
    <location>
        <begin position="319"/>
        <end position="340"/>
    </location>
</feature>